<protein>
    <submittedName>
        <fullName evidence="1">Uncharacterized protein</fullName>
    </submittedName>
</protein>
<evidence type="ECO:0000313" key="2">
    <source>
        <dbReference type="Proteomes" id="UP000028013"/>
    </source>
</evidence>
<dbReference type="PATRIC" id="fig|1339349.3.peg.739"/>
<name>A0A078S9K7_BACUN</name>
<comment type="caution">
    <text evidence="1">The sequence shown here is derived from an EMBL/GenBank/DDBJ whole genome shotgun (WGS) entry which is preliminary data.</text>
</comment>
<gene>
    <name evidence="1" type="ORF">M094_3924</name>
</gene>
<dbReference type="GeneID" id="82186484"/>
<dbReference type="RefSeq" id="WP_005836231.1">
    <property type="nucleotide sequence ID" value="NZ_JNHN01000090.1"/>
</dbReference>
<reference evidence="1 2" key="1">
    <citation type="submission" date="2014-04" db="EMBL/GenBank/DDBJ databases">
        <authorList>
            <person name="Sears C."/>
            <person name="Carroll K."/>
            <person name="Sack B.R."/>
            <person name="Qadri F."/>
            <person name="Myers L.L."/>
            <person name="Chung G.-T."/>
            <person name="Escheverria P."/>
            <person name="Fraser C.M."/>
            <person name="Sadzewicz L."/>
            <person name="Shefchek K.A."/>
            <person name="Tallon L."/>
            <person name="Das S.P."/>
            <person name="Daugherty S."/>
            <person name="Mongodin E.F."/>
        </authorList>
    </citation>
    <scope>NUCLEOTIDE SEQUENCE [LARGE SCALE GENOMIC DNA]</scope>
    <source>
        <strain evidence="1 2">3978 T3 ii</strain>
    </source>
</reference>
<proteinExistence type="predicted"/>
<dbReference type="Proteomes" id="UP000028013">
    <property type="component" value="Unassembled WGS sequence"/>
</dbReference>
<evidence type="ECO:0000313" key="1">
    <source>
        <dbReference type="EMBL" id="KDS57011.1"/>
    </source>
</evidence>
<dbReference type="AlphaFoldDB" id="A0A078S9K7"/>
<dbReference type="EMBL" id="JNHN01000090">
    <property type="protein sequence ID" value="KDS57011.1"/>
    <property type="molecule type" value="Genomic_DNA"/>
</dbReference>
<accession>A0A078S9K7</accession>
<organism evidence="1 2">
    <name type="scientific">Bacteroides uniformis str. 3978 T3 ii</name>
    <dbReference type="NCBI Taxonomy" id="1339349"/>
    <lineage>
        <taxon>Bacteria</taxon>
        <taxon>Pseudomonadati</taxon>
        <taxon>Bacteroidota</taxon>
        <taxon>Bacteroidia</taxon>
        <taxon>Bacteroidales</taxon>
        <taxon>Bacteroidaceae</taxon>
        <taxon>Bacteroides</taxon>
    </lineage>
</organism>
<sequence>MKKRYNFISRLINKITLNSQSNNDSFSYYGHWVELQSGTVDYMSVTIYNTSDRYSGTLVEFQFDFWTMELCFDAVSCDEVYDTVVKAFKGVYYNRRIRVIE</sequence>